<dbReference type="OrthoDB" id="6350731at2"/>
<organism evidence="2 3">
    <name type="scientific">Vibrio comitans NBRC 102076</name>
    <dbReference type="NCBI Taxonomy" id="1219078"/>
    <lineage>
        <taxon>Bacteria</taxon>
        <taxon>Pseudomonadati</taxon>
        <taxon>Pseudomonadota</taxon>
        <taxon>Gammaproteobacteria</taxon>
        <taxon>Vibrionales</taxon>
        <taxon>Vibrionaceae</taxon>
        <taxon>Vibrio</taxon>
    </lineage>
</organism>
<dbReference type="AlphaFoldDB" id="A0A4Y3ISB0"/>
<gene>
    <name evidence="2" type="ORF">VCO01S_28910</name>
</gene>
<dbReference type="Proteomes" id="UP000318242">
    <property type="component" value="Unassembled WGS sequence"/>
</dbReference>
<comment type="caution">
    <text evidence="2">The sequence shown here is derived from an EMBL/GenBank/DDBJ whole genome shotgun (WGS) entry which is preliminary data.</text>
</comment>
<accession>A0A4Y3ISB0</accession>
<feature type="domain" description="Putative Flp pilus-assembly TadG-like N-terminal" evidence="1">
    <location>
        <begin position="21"/>
        <end position="63"/>
    </location>
</feature>
<evidence type="ECO:0000313" key="2">
    <source>
        <dbReference type="EMBL" id="GEA61698.1"/>
    </source>
</evidence>
<reference evidence="2 3" key="1">
    <citation type="submission" date="2019-06" db="EMBL/GenBank/DDBJ databases">
        <title>Whole genome shotgun sequence of Vibrio comitans NBRC 102076.</title>
        <authorList>
            <person name="Hosoyama A."/>
            <person name="Uohara A."/>
            <person name="Ohji S."/>
            <person name="Ichikawa N."/>
        </authorList>
    </citation>
    <scope>NUCLEOTIDE SEQUENCE [LARGE SCALE GENOMIC DNA]</scope>
    <source>
        <strain evidence="2 3">NBRC 102076</strain>
    </source>
</reference>
<evidence type="ECO:0000259" key="1">
    <source>
        <dbReference type="Pfam" id="PF13400"/>
    </source>
</evidence>
<sequence length="428" mass="44980">MQGKRFGSKKSLVKKQSGLVIILFTVCLTVLLGFAALAIDINHVVLNKSRLQNSVDSAALAAAVVADGNTGKTTTDIANAALDAIRAYSTSSGNDEISVTQVSSFTSQGRTHSLALSDSANLIVQFSNDPTSFNSGTFALQDSSGEANDIYVRVEVTGVSLQGFFVNLFGANKSVSASAVAGPSSSVQELCNLVPMAACAIDETDQDFGGFEVGQMKTLKTGDWKKSEIGAPANFGLLNYGEQGMDDLDEHLAGGYNECLVDGVAKGAPGNKVGRVKNGLNTRFGDPNDPEYPKDILTTSGSITKDNDGNITGSTFTYDNYVTETSRGDFIPETGGEPGRRILQIPILNCTQGTGSGGNFEAPVVTIGCFFLISKAPESNGNGNNEQQEVYGEFIQSCRVNNASFGLTPSNSGAYKIQLYQDPIGEGV</sequence>
<protein>
    <recommendedName>
        <fullName evidence="1">Putative Flp pilus-assembly TadG-like N-terminal domain-containing protein</fullName>
    </recommendedName>
</protein>
<proteinExistence type="predicted"/>
<keyword evidence="3" id="KW-1185">Reference proteome</keyword>
<dbReference type="Pfam" id="PF13400">
    <property type="entry name" value="Tad"/>
    <property type="match status" value="1"/>
</dbReference>
<dbReference type="InterPro" id="IPR028087">
    <property type="entry name" value="Tad_N"/>
</dbReference>
<name>A0A4Y3ISB0_9VIBR</name>
<dbReference type="EMBL" id="BJLH01000013">
    <property type="protein sequence ID" value="GEA61698.1"/>
    <property type="molecule type" value="Genomic_DNA"/>
</dbReference>
<evidence type="ECO:0000313" key="3">
    <source>
        <dbReference type="Proteomes" id="UP000318242"/>
    </source>
</evidence>
<dbReference type="RefSeq" id="WP_141272049.1">
    <property type="nucleotide sequence ID" value="NZ_BJLH01000013.1"/>
</dbReference>